<organism evidence="3 4">
    <name type="scientific">Elsinoe australis</name>
    <dbReference type="NCBI Taxonomy" id="40998"/>
    <lineage>
        <taxon>Eukaryota</taxon>
        <taxon>Fungi</taxon>
        <taxon>Dikarya</taxon>
        <taxon>Ascomycota</taxon>
        <taxon>Pezizomycotina</taxon>
        <taxon>Dothideomycetes</taxon>
        <taxon>Dothideomycetidae</taxon>
        <taxon>Myriangiales</taxon>
        <taxon>Elsinoaceae</taxon>
        <taxon>Elsinoe</taxon>
    </lineage>
</organism>
<protein>
    <recommendedName>
        <fullName evidence="2">UspA domain-containing protein</fullName>
    </recommendedName>
</protein>
<reference evidence="3 4" key="1">
    <citation type="submission" date="2017-05" db="EMBL/GenBank/DDBJ databases">
        <title>Draft genome sequence of Elsinoe australis.</title>
        <authorList>
            <person name="Cheng Q."/>
        </authorList>
    </citation>
    <scope>NUCLEOTIDE SEQUENCE [LARGE SCALE GENOMIC DNA]</scope>
    <source>
        <strain evidence="3 4">NL1</strain>
    </source>
</reference>
<feature type="domain" description="UspA" evidence="2">
    <location>
        <begin position="349"/>
        <end position="542"/>
    </location>
</feature>
<dbReference type="InterPro" id="IPR006016">
    <property type="entry name" value="UspA"/>
</dbReference>
<evidence type="ECO:0000313" key="3">
    <source>
        <dbReference type="EMBL" id="PSK42739.1"/>
    </source>
</evidence>
<dbReference type="AlphaFoldDB" id="A0A2P7Z3F1"/>
<dbReference type="Gene3D" id="3.40.50.620">
    <property type="entry name" value="HUPs"/>
    <property type="match status" value="1"/>
</dbReference>
<name>A0A2P7Z3F1_9PEZI</name>
<accession>A0A2P7Z3F1</accession>
<dbReference type="PANTHER" id="PTHR46100:SF4">
    <property type="entry name" value="USPA DOMAIN-CONTAINING PROTEIN"/>
    <property type="match status" value="1"/>
</dbReference>
<dbReference type="EMBL" id="NHZQ01000334">
    <property type="protein sequence ID" value="PSK42739.1"/>
    <property type="molecule type" value="Genomic_DNA"/>
</dbReference>
<dbReference type="Pfam" id="PF00582">
    <property type="entry name" value="Usp"/>
    <property type="match status" value="1"/>
</dbReference>
<dbReference type="SUPFAM" id="SSF52402">
    <property type="entry name" value="Adenine nucleotide alpha hydrolases-like"/>
    <property type="match status" value="1"/>
</dbReference>
<evidence type="ECO:0000259" key="2">
    <source>
        <dbReference type="Pfam" id="PF00582"/>
    </source>
</evidence>
<dbReference type="InterPro" id="IPR014729">
    <property type="entry name" value="Rossmann-like_a/b/a_fold"/>
</dbReference>
<comment type="caution">
    <text evidence="3">The sequence shown here is derived from an EMBL/GenBank/DDBJ whole genome shotgun (WGS) entry which is preliminary data.</text>
</comment>
<dbReference type="CDD" id="cd23659">
    <property type="entry name" value="USP_At3g01520-like"/>
    <property type="match status" value="1"/>
</dbReference>
<feature type="compositionally biased region" description="Acidic residues" evidence="1">
    <location>
        <begin position="202"/>
        <end position="212"/>
    </location>
</feature>
<feature type="region of interest" description="Disordered" evidence="1">
    <location>
        <begin position="1"/>
        <end position="297"/>
    </location>
</feature>
<evidence type="ECO:0000256" key="1">
    <source>
        <dbReference type="SAM" id="MobiDB-lite"/>
    </source>
</evidence>
<proteinExistence type="predicted"/>
<dbReference type="InterPro" id="IPR006015">
    <property type="entry name" value="Universal_stress_UspA"/>
</dbReference>
<feature type="compositionally biased region" description="Basic and acidic residues" evidence="1">
    <location>
        <begin position="182"/>
        <end position="197"/>
    </location>
</feature>
<dbReference type="PRINTS" id="PR01438">
    <property type="entry name" value="UNVRSLSTRESS"/>
</dbReference>
<feature type="compositionally biased region" description="Low complexity" evidence="1">
    <location>
        <begin position="30"/>
        <end position="41"/>
    </location>
</feature>
<feature type="compositionally biased region" description="Basic and acidic residues" evidence="1">
    <location>
        <begin position="213"/>
        <end position="222"/>
    </location>
</feature>
<feature type="compositionally biased region" description="Basic and acidic residues" evidence="1">
    <location>
        <begin position="85"/>
        <end position="95"/>
    </location>
</feature>
<sequence>MSLGLGHALAEEARELREEDEKQRKEAKASRAARSGSIAGINSGITLPSAPPEKSPPIEPPTPTTTEAPRPPSESAATFAHRRKASQETRPRERALAAVFSGKKISLPGDLGPGDPRRVASPAPKRLPGDLGPNDPRRAASPATSKSQSPSRRRKEGQAGSPKSGRPRRASDGALLRPKKKRESDAGAPRLEKDKDNVSSSSDEDNSDESDDERGRGRERSSRNNSVVEDSEDSDVERRRNESFSPSGAPRSPSITVTPPTAGSEGAPKRKKPVHPHSAYDHSAKSTPRNSDDEEHMSDLRRAQKLALTMSAIHSTPSAHRVIRQIIRGDYAHFQREAEEGRRRQRVYLVATDLSPEAEYALEWTIGTVLRDGDTLLAVYAVDEEGLGEQGVEIGHGADVVRDTARIVGNLPAAEKVAQSPAPSPLKLATGVVGEKRDRSASRIGGEKGEKTRAERERYKAAEDISGRVVKLLRKTRLQIRVVVEVFHCKSPRHMLTEVIDFLSPTMTVLGSRGRSALKGVLLGSFSNYIVNKSSVPVMVARKRLRKHTKQKLHKDGLPVAGATDGRMRLGRMSNVLEAPGGPGRRINRLAVAKVD</sequence>
<keyword evidence="4" id="KW-1185">Reference proteome</keyword>
<evidence type="ECO:0000313" key="4">
    <source>
        <dbReference type="Proteomes" id="UP000243723"/>
    </source>
</evidence>
<feature type="compositionally biased region" description="Pro residues" evidence="1">
    <location>
        <begin position="49"/>
        <end position="63"/>
    </location>
</feature>
<dbReference type="Proteomes" id="UP000243723">
    <property type="component" value="Unassembled WGS sequence"/>
</dbReference>
<gene>
    <name evidence="3" type="ORF">B9Z65_5661</name>
</gene>
<dbReference type="OrthoDB" id="992776at2759"/>
<dbReference type="STRING" id="40998.A0A2P7Z3F1"/>
<dbReference type="PANTHER" id="PTHR46100">
    <property type="entry name" value="IMP2'P"/>
    <property type="match status" value="1"/>
</dbReference>
<feature type="compositionally biased region" description="Basic and acidic residues" evidence="1">
    <location>
        <begin position="9"/>
        <end position="29"/>
    </location>
</feature>